<dbReference type="KEGG" id="psel:GM415_08115"/>
<reference evidence="3 4" key="1">
    <citation type="submission" date="2019-11" db="EMBL/GenBank/DDBJ databases">
        <authorList>
            <person name="Zheng R.K."/>
            <person name="Sun C.M."/>
        </authorList>
    </citation>
    <scope>NUCLEOTIDE SEQUENCE [LARGE SCALE GENOMIC DNA]</scope>
    <source>
        <strain evidence="3 4">SRB007</strain>
    </source>
</reference>
<keyword evidence="1" id="KW-0812">Transmembrane</keyword>
<keyword evidence="4" id="KW-1185">Reference proteome</keyword>
<dbReference type="InterPro" id="IPR025517">
    <property type="entry name" value="DUF4405"/>
</dbReference>
<keyword evidence="1" id="KW-1133">Transmembrane helix</keyword>
<evidence type="ECO:0000259" key="2">
    <source>
        <dbReference type="Pfam" id="PF14358"/>
    </source>
</evidence>
<keyword evidence="1" id="KW-0472">Membrane</keyword>
<feature type="transmembrane region" description="Helical" evidence="1">
    <location>
        <begin position="7"/>
        <end position="27"/>
    </location>
</feature>
<evidence type="ECO:0000313" key="4">
    <source>
        <dbReference type="Proteomes" id="UP000428328"/>
    </source>
</evidence>
<accession>A0A6I6JHY5</accession>
<dbReference type="Pfam" id="PF14358">
    <property type="entry name" value="DUF4405"/>
    <property type="match status" value="1"/>
</dbReference>
<feature type="domain" description="Flavinylation-associated cytochrome" evidence="2">
    <location>
        <begin position="5"/>
        <end position="71"/>
    </location>
</feature>
<sequence>MLRKITSLTSFLSFIVTLITSVVLYIIPQGRVAYWANWHLMGLSKDQWDDIHITVGTLFVVALLLHIWLNWKPIMAYMKNRARELVVLTPAMVVSVVLTLFVTVGTLFDLPPMKQLLDVSASIKDDAVNTYGNPPYGHAELSPLKKFCGFLGYDADKALAALKAAGYGPDISLNSRIKDIAATKGVSPQMVLNAIRGDQGGDPFLSLPANPPEGTGRLKLTDLAKSFGLPMDKVLSRLAAKSIQADETMTMKEIGNKNGLSPKEVYGALRAE</sequence>
<dbReference type="Proteomes" id="UP000428328">
    <property type="component" value="Chromosome"/>
</dbReference>
<evidence type="ECO:0000313" key="3">
    <source>
        <dbReference type="EMBL" id="QGY40093.1"/>
    </source>
</evidence>
<name>A0A6I6JHY5_9BACT</name>
<organism evidence="3 4">
    <name type="scientific">Pseudodesulfovibrio cashew</name>
    <dbReference type="NCBI Taxonomy" id="2678688"/>
    <lineage>
        <taxon>Bacteria</taxon>
        <taxon>Pseudomonadati</taxon>
        <taxon>Thermodesulfobacteriota</taxon>
        <taxon>Desulfovibrionia</taxon>
        <taxon>Desulfovibrionales</taxon>
        <taxon>Desulfovibrionaceae</taxon>
    </lineage>
</organism>
<dbReference type="EMBL" id="CP046400">
    <property type="protein sequence ID" value="QGY40093.1"/>
    <property type="molecule type" value="Genomic_DNA"/>
</dbReference>
<dbReference type="AlphaFoldDB" id="A0A6I6JHY5"/>
<gene>
    <name evidence="3" type="ORF">GM415_08115</name>
</gene>
<protein>
    <submittedName>
        <fullName evidence="3">DUF4405 domain-containing protein</fullName>
    </submittedName>
</protein>
<feature type="transmembrane region" description="Helical" evidence="1">
    <location>
        <begin position="51"/>
        <end position="69"/>
    </location>
</feature>
<proteinExistence type="predicted"/>
<evidence type="ECO:0000256" key="1">
    <source>
        <dbReference type="SAM" id="Phobius"/>
    </source>
</evidence>
<feature type="transmembrane region" description="Helical" evidence="1">
    <location>
        <begin position="85"/>
        <end position="108"/>
    </location>
</feature>
<dbReference type="RefSeq" id="WP_158947316.1">
    <property type="nucleotide sequence ID" value="NZ_CP046400.1"/>
</dbReference>